<accession>A0A8H3F978</accession>
<dbReference type="GO" id="GO:0016846">
    <property type="term" value="F:carbon-sulfur lyase activity"/>
    <property type="evidence" value="ECO:0007669"/>
    <property type="project" value="InterPro"/>
</dbReference>
<keyword evidence="3" id="KW-0862">Zinc</keyword>
<evidence type="ECO:0000256" key="3">
    <source>
        <dbReference type="ARBA" id="ARBA00022833"/>
    </source>
</evidence>
<dbReference type="SUPFAM" id="SSF51316">
    <property type="entry name" value="Mss4-like"/>
    <property type="match status" value="1"/>
</dbReference>
<evidence type="ECO:0000313" key="6">
    <source>
        <dbReference type="EMBL" id="CAF9918407.1"/>
    </source>
</evidence>
<evidence type="ECO:0000313" key="7">
    <source>
        <dbReference type="Proteomes" id="UP000664521"/>
    </source>
</evidence>
<evidence type="ECO:0000256" key="1">
    <source>
        <dbReference type="ARBA" id="ARBA00005495"/>
    </source>
</evidence>
<feature type="domain" description="CENP-V/GFA" evidence="5">
    <location>
        <begin position="4"/>
        <end position="125"/>
    </location>
</feature>
<dbReference type="GO" id="GO:0046872">
    <property type="term" value="F:metal ion binding"/>
    <property type="evidence" value="ECO:0007669"/>
    <property type="project" value="UniProtKB-KW"/>
</dbReference>
<organism evidence="6 7">
    <name type="scientific">Heterodermia speciosa</name>
    <dbReference type="NCBI Taxonomy" id="116794"/>
    <lineage>
        <taxon>Eukaryota</taxon>
        <taxon>Fungi</taxon>
        <taxon>Dikarya</taxon>
        <taxon>Ascomycota</taxon>
        <taxon>Pezizomycotina</taxon>
        <taxon>Lecanoromycetes</taxon>
        <taxon>OSLEUM clade</taxon>
        <taxon>Lecanoromycetidae</taxon>
        <taxon>Caliciales</taxon>
        <taxon>Physciaceae</taxon>
        <taxon>Heterodermia</taxon>
    </lineage>
</organism>
<dbReference type="AlphaFoldDB" id="A0A8H3F978"/>
<evidence type="ECO:0000256" key="2">
    <source>
        <dbReference type="ARBA" id="ARBA00022723"/>
    </source>
</evidence>
<dbReference type="InterPro" id="IPR011057">
    <property type="entry name" value="Mss4-like_sf"/>
</dbReference>
<keyword evidence="7" id="KW-1185">Reference proteome</keyword>
<evidence type="ECO:0000256" key="4">
    <source>
        <dbReference type="ARBA" id="ARBA00023239"/>
    </source>
</evidence>
<evidence type="ECO:0000259" key="5">
    <source>
        <dbReference type="PROSITE" id="PS51891"/>
    </source>
</evidence>
<proteinExistence type="inferred from homology"/>
<sequence length="138" mass="15208">MPSFTGRCHCGETEWTVELPEESQAHVLCHCDACKLLSGGETTLNQIVPKDALKITKGTLKTYTYSGDSGKPVHCYYCPNCTTHPYHHQTVMGDDLIVVRTGLLQGSKSFKVAVEIYGKDRLGWQPEVAHTFEGPPPS</sequence>
<protein>
    <recommendedName>
        <fullName evidence="5">CENP-V/GFA domain-containing protein</fullName>
    </recommendedName>
</protein>
<dbReference type="PROSITE" id="PS51891">
    <property type="entry name" value="CENP_V_GFA"/>
    <property type="match status" value="1"/>
</dbReference>
<keyword evidence="4" id="KW-0456">Lyase</keyword>
<reference evidence="6" key="1">
    <citation type="submission" date="2021-03" db="EMBL/GenBank/DDBJ databases">
        <authorList>
            <person name="Tagirdzhanova G."/>
        </authorList>
    </citation>
    <scope>NUCLEOTIDE SEQUENCE</scope>
</reference>
<comment type="similarity">
    <text evidence="1">Belongs to the Gfa family.</text>
</comment>
<dbReference type="EMBL" id="CAJPDS010000022">
    <property type="protein sequence ID" value="CAF9918407.1"/>
    <property type="molecule type" value="Genomic_DNA"/>
</dbReference>
<comment type="caution">
    <text evidence="6">The sequence shown here is derived from an EMBL/GenBank/DDBJ whole genome shotgun (WGS) entry which is preliminary data.</text>
</comment>
<dbReference type="Pfam" id="PF04828">
    <property type="entry name" value="GFA"/>
    <property type="match status" value="1"/>
</dbReference>
<gene>
    <name evidence="6" type="ORF">HETSPECPRED_003749</name>
</gene>
<dbReference type="PANTHER" id="PTHR33337">
    <property type="entry name" value="GFA DOMAIN-CONTAINING PROTEIN"/>
    <property type="match status" value="1"/>
</dbReference>
<name>A0A8H3F978_9LECA</name>
<dbReference type="PANTHER" id="PTHR33337:SF30">
    <property type="entry name" value="DUF636 DOMAIN PROTEIN (AFU_ORTHOLOGUE AFUA_1G03180)"/>
    <property type="match status" value="1"/>
</dbReference>
<dbReference type="Gene3D" id="3.90.1590.10">
    <property type="entry name" value="glutathione-dependent formaldehyde- activating enzyme (gfa)"/>
    <property type="match status" value="1"/>
</dbReference>
<dbReference type="InterPro" id="IPR006913">
    <property type="entry name" value="CENP-V/GFA"/>
</dbReference>
<dbReference type="OrthoDB" id="1601230at2759"/>
<dbReference type="Proteomes" id="UP000664521">
    <property type="component" value="Unassembled WGS sequence"/>
</dbReference>
<keyword evidence="2" id="KW-0479">Metal-binding</keyword>